<name>A0AAV2NF97_9HYME</name>
<evidence type="ECO:0000313" key="2">
    <source>
        <dbReference type="Proteomes" id="UP001497644"/>
    </source>
</evidence>
<evidence type="ECO:0000313" key="1">
    <source>
        <dbReference type="EMBL" id="CAL1678925.1"/>
    </source>
</evidence>
<protein>
    <recommendedName>
        <fullName evidence="3">GTP cyclohydrolase 1 feedback regulatory protein</fullName>
    </recommendedName>
</protein>
<keyword evidence="2" id="KW-1185">Reference proteome</keyword>
<dbReference type="EMBL" id="OZ034838">
    <property type="protein sequence ID" value="CAL1678925.1"/>
    <property type="molecule type" value="Genomic_DNA"/>
</dbReference>
<reference evidence="1" key="1">
    <citation type="submission" date="2024-04" db="EMBL/GenBank/DDBJ databases">
        <authorList>
            <consortium name="Molecular Ecology Group"/>
        </authorList>
    </citation>
    <scope>NUCLEOTIDE SEQUENCE</scope>
</reference>
<gene>
    <name evidence="1" type="ORF">LPLAT_LOCUS4700</name>
</gene>
<proteinExistence type="predicted"/>
<dbReference type="Proteomes" id="UP001497644">
    <property type="component" value="Chromosome 15"/>
</dbReference>
<dbReference type="AlphaFoldDB" id="A0AAV2NF97"/>
<organism evidence="1 2">
    <name type="scientific">Lasius platythorax</name>
    <dbReference type="NCBI Taxonomy" id="488582"/>
    <lineage>
        <taxon>Eukaryota</taxon>
        <taxon>Metazoa</taxon>
        <taxon>Ecdysozoa</taxon>
        <taxon>Arthropoda</taxon>
        <taxon>Hexapoda</taxon>
        <taxon>Insecta</taxon>
        <taxon>Pterygota</taxon>
        <taxon>Neoptera</taxon>
        <taxon>Endopterygota</taxon>
        <taxon>Hymenoptera</taxon>
        <taxon>Apocrita</taxon>
        <taxon>Aculeata</taxon>
        <taxon>Formicoidea</taxon>
        <taxon>Formicidae</taxon>
        <taxon>Formicinae</taxon>
        <taxon>Lasius</taxon>
        <taxon>Lasius</taxon>
    </lineage>
</organism>
<evidence type="ECO:0008006" key="3">
    <source>
        <dbReference type="Google" id="ProtNLM"/>
    </source>
</evidence>
<accession>A0AAV2NF97</accession>
<sequence>MATTPNVTSKKDAADEDDDTFYYVGVRASPFAADCAVFGLPSKETSALRSRFPLSPSSTNVVNGIMLKGTPFSVINALAELGYRVICSTGEAEILWTLQREC</sequence>
<dbReference type="GO" id="GO:0009890">
    <property type="term" value="P:negative regulation of biosynthetic process"/>
    <property type="evidence" value="ECO:0007669"/>
    <property type="project" value="InterPro"/>
</dbReference>
<dbReference type="Gene3D" id="3.30.1410.10">
    <property type="entry name" value="GTP cyclohydrolase I feedback regulatory protein GFRP"/>
    <property type="match status" value="1"/>
</dbReference>
<dbReference type="InterPro" id="IPR036717">
    <property type="entry name" value="GFRP_sf"/>
</dbReference>